<name>A0A1Y6MCH4_9GAMM</name>
<evidence type="ECO:0000313" key="1">
    <source>
        <dbReference type="EMBL" id="SMY34202.1"/>
    </source>
</evidence>
<dbReference type="AlphaFoldDB" id="A0A1Y6MCH4"/>
<keyword evidence="2" id="KW-1185">Reference proteome</keyword>
<evidence type="ECO:0000313" key="2">
    <source>
        <dbReference type="Proteomes" id="UP000195963"/>
    </source>
</evidence>
<accession>A0A1Y6MCH4</accession>
<reference evidence="2" key="1">
    <citation type="submission" date="2017-06" db="EMBL/GenBank/DDBJ databases">
        <authorList>
            <person name="Rodrigo-Torres L."/>
            <person name="Arahal R.D."/>
            <person name="Lucena T."/>
        </authorList>
    </citation>
    <scope>NUCLEOTIDE SEQUENCE [LARGE SCALE GENOMIC DNA]</scope>
    <source>
        <strain evidence="2">CECT 9190</strain>
    </source>
</reference>
<sequence length="40" mass="4593">MIFQDLRIHESNVVRHPSDYVFSKKLKPENGGSQSNFSVT</sequence>
<organism evidence="1 2">
    <name type="scientific">Photobacterium malacitanum</name>
    <dbReference type="NCBI Taxonomy" id="2204294"/>
    <lineage>
        <taxon>Bacteria</taxon>
        <taxon>Pseudomonadati</taxon>
        <taxon>Pseudomonadota</taxon>
        <taxon>Gammaproteobacteria</taxon>
        <taxon>Vibrionales</taxon>
        <taxon>Vibrionaceae</taxon>
        <taxon>Photobacterium</taxon>
    </lineage>
</organism>
<gene>
    <name evidence="1" type="ORF">PMAL9190_01549</name>
</gene>
<protein>
    <submittedName>
        <fullName evidence="1">Uncharacterized protein</fullName>
    </submittedName>
</protein>
<dbReference type="Proteomes" id="UP000195963">
    <property type="component" value="Unassembled WGS sequence"/>
</dbReference>
<proteinExistence type="predicted"/>
<dbReference type="EMBL" id="FYAK01000002">
    <property type="protein sequence ID" value="SMY34202.1"/>
    <property type="molecule type" value="Genomic_DNA"/>
</dbReference>